<organism evidence="2 3">
    <name type="scientific">Bifidobacterium oedipodis</name>
    <dbReference type="NCBI Taxonomy" id="2675322"/>
    <lineage>
        <taxon>Bacteria</taxon>
        <taxon>Bacillati</taxon>
        <taxon>Actinomycetota</taxon>
        <taxon>Actinomycetes</taxon>
        <taxon>Bifidobacteriales</taxon>
        <taxon>Bifidobacteriaceae</taxon>
        <taxon>Bifidobacterium</taxon>
    </lineage>
</organism>
<gene>
    <name evidence="2" type="ORF">G1C95_0830</name>
</gene>
<sequence>MNVYVMAAPSVAIEPADMQPVAPLELTGTLTAVIAVCLLVALVLAILAIVLSKPRRKSDKGNTTRGAHRDVGSKTVWRERINSVVARHEAGELSRQEAFVQLAFIARDFATSASNTQLSASTLADLNRMDRTGSNREGLNALRQTIAALYPPEFANASLNSTAGQTSVQQAAEWVSTLVERWRA</sequence>
<dbReference type="Proteomes" id="UP000532194">
    <property type="component" value="Unassembled WGS sequence"/>
</dbReference>
<name>A0A7Y0HR52_9BIFI</name>
<keyword evidence="3" id="KW-1185">Reference proteome</keyword>
<reference evidence="2 3" key="1">
    <citation type="submission" date="2020-02" db="EMBL/GenBank/DDBJ databases">
        <title>Characterization of phylogenetic diversity of novel bifidobacterial species isolated in Czech ZOOs.</title>
        <authorList>
            <person name="Lugli G.A."/>
            <person name="Vera N.B."/>
            <person name="Ventura M."/>
        </authorList>
    </citation>
    <scope>NUCLEOTIDE SEQUENCE [LARGE SCALE GENOMIC DNA]</scope>
    <source>
        <strain evidence="2 3">DSM 109957</strain>
    </source>
</reference>
<keyword evidence="1" id="KW-0472">Membrane</keyword>
<feature type="transmembrane region" description="Helical" evidence="1">
    <location>
        <begin position="30"/>
        <end position="51"/>
    </location>
</feature>
<accession>A0A7Y0HR52</accession>
<keyword evidence="1" id="KW-0812">Transmembrane</keyword>
<keyword evidence="1" id="KW-1133">Transmembrane helix</keyword>
<protein>
    <submittedName>
        <fullName evidence="2">Uncharacterized protein</fullName>
    </submittedName>
</protein>
<proteinExistence type="predicted"/>
<evidence type="ECO:0000313" key="3">
    <source>
        <dbReference type="Proteomes" id="UP000532194"/>
    </source>
</evidence>
<dbReference type="AlphaFoldDB" id="A0A7Y0HR52"/>
<comment type="caution">
    <text evidence="2">The sequence shown here is derived from an EMBL/GenBank/DDBJ whole genome shotgun (WGS) entry which is preliminary data.</text>
</comment>
<dbReference type="EMBL" id="JAAIII010000002">
    <property type="protein sequence ID" value="NMM93645.1"/>
    <property type="molecule type" value="Genomic_DNA"/>
</dbReference>
<dbReference type="RefSeq" id="WP_240947415.1">
    <property type="nucleotide sequence ID" value="NZ_JAAIII010000002.1"/>
</dbReference>
<evidence type="ECO:0000313" key="2">
    <source>
        <dbReference type="EMBL" id="NMM93645.1"/>
    </source>
</evidence>
<evidence type="ECO:0000256" key="1">
    <source>
        <dbReference type="SAM" id="Phobius"/>
    </source>
</evidence>